<dbReference type="EMBL" id="CP020371">
    <property type="protein sequence ID" value="AUB85220.1"/>
    <property type="molecule type" value="Genomic_DNA"/>
</dbReference>
<accession>A0A2K8UI54</accession>
<dbReference type="OrthoDB" id="9779092at2"/>
<keyword evidence="1" id="KW-1133">Transmembrane helix</keyword>
<keyword evidence="1" id="KW-0472">Membrane</keyword>
<keyword evidence="2" id="KW-0614">Plasmid</keyword>
<proteinExistence type="predicted"/>
<keyword evidence="1" id="KW-0812">Transmembrane</keyword>
<feature type="transmembrane region" description="Helical" evidence="1">
    <location>
        <begin position="12"/>
        <end position="36"/>
    </location>
</feature>
<evidence type="ECO:0000256" key="1">
    <source>
        <dbReference type="SAM" id="Phobius"/>
    </source>
</evidence>
<evidence type="ECO:0000313" key="2">
    <source>
        <dbReference type="EMBL" id="AUB85220.1"/>
    </source>
</evidence>
<dbReference type="AlphaFoldDB" id="A0A2K8UI54"/>
<dbReference type="RefSeq" id="WP_100922859.1">
    <property type="nucleotide sequence ID" value="NZ_CP020371.1"/>
</dbReference>
<evidence type="ECO:0000313" key="3">
    <source>
        <dbReference type="Proteomes" id="UP000232638"/>
    </source>
</evidence>
<organism evidence="2 3">
    <name type="scientific">Candidatus Thiodictyon syntrophicum</name>
    <dbReference type="NCBI Taxonomy" id="1166950"/>
    <lineage>
        <taxon>Bacteria</taxon>
        <taxon>Pseudomonadati</taxon>
        <taxon>Pseudomonadota</taxon>
        <taxon>Gammaproteobacteria</taxon>
        <taxon>Chromatiales</taxon>
        <taxon>Chromatiaceae</taxon>
        <taxon>Thiodictyon</taxon>
    </lineage>
</organism>
<dbReference type="Proteomes" id="UP000232638">
    <property type="component" value="Plasmid pTs417"/>
</dbReference>
<dbReference type="PROSITE" id="PS51257">
    <property type="entry name" value="PROKAR_LIPOPROTEIN"/>
    <property type="match status" value="1"/>
</dbReference>
<protein>
    <submittedName>
        <fullName evidence="2">Uncharacterized protein</fullName>
    </submittedName>
</protein>
<name>A0A2K8UI54_9GAMM</name>
<gene>
    <name evidence="2" type="ORF">THSYN_30385</name>
</gene>
<reference evidence="2 3" key="1">
    <citation type="submission" date="2017-03" db="EMBL/GenBank/DDBJ databases">
        <title>Complete genome sequence of Candidatus 'Thiodictyon syntrophicum' sp. nov. strain Cad16T, a photolithoautotroph purple sulfur bacterium isolated from an alpine meromictic lake.</title>
        <authorList>
            <person name="Luedin S.M."/>
            <person name="Pothier J.F."/>
            <person name="Danza F."/>
            <person name="Storelli N."/>
            <person name="Wittwer M."/>
            <person name="Tonolla M."/>
        </authorList>
    </citation>
    <scope>NUCLEOTIDE SEQUENCE [LARGE SCALE GENOMIC DNA]</scope>
    <source>
        <strain evidence="2 3">Cad16T</strain>
        <plasmid evidence="3">Plasmid pts417</plasmid>
    </source>
</reference>
<dbReference type="KEGG" id="tsy:THSYN_30385"/>
<keyword evidence="3" id="KW-1185">Reference proteome</keyword>
<geneLocation type="plasmid" evidence="3">
    <name>pts417</name>
</geneLocation>
<sequence>MPLAFKSVLGSVLVAMVVLVVLAVGMSCAMLVNFLFHISVSHQGECALAGARPQTPRFQDDRGAAWRRRRTGIGRPGLAVGEVLEDLRSAGVMDRPARLVARFEKYTLSLLIDYPGWAVQFAAMPTMDARALLDLDRDEEAFEAAMATLSGAAIRHLADRVDTQEQSKLGNFC</sequence>